<comment type="caution">
    <text evidence="2">The sequence shown here is derived from an EMBL/GenBank/DDBJ whole genome shotgun (WGS) entry which is preliminary data.</text>
</comment>
<dbReference type="RefSeq" id="WP_249333575.1">
    <property type="nucleotide sequence ID" value="NZ_JACRSY010000030.1"/>
</dbReference>
<name>A0A926EI94_9FIRM</name>
<accession>A0A926EI94</accession>
<evidence type="ECO:0000313" key="2">
    <source>
        <dbReference type="EMBL" id="MBC8580879.1"/>
    </source>
</evidence>
<keyword evidence="1" id="KW-0472">Membrane</keyword>
<keyword evidence="1" id="KW-1133">Transmembrane helix</keyword>
<reference evidence="2" key="1">
    <citation type="submission" date="2020-08" db="EMBL/GenBank/DDBJ databases">
        <title>Genome public.</title>
        <authorList>
            <person name="Liu C."/>
            <person name="Sun Q."/>
        </authorList>
    </citation>
    <scope>NUCLEOTIDE SEQUENCE</scope>
    <source>
        <strain evidence="2">NSJ-12</strain>
    </source>
</reference>
<evidence type="ECO:0000313" key="3">
    <source>
        <dbReference type="Proteomes" id="UP000655830"/>
    </source>
</evidence>
<organism evidence="2 3">
    <name type="scientific">Zhenhengia yiwuensis</name>
    <dbReference type="NCBI Taxonomy" id="2763666"/>
    <lineage>
        <taxon>Bacteria</taxon>
        <taxon>Bacillati</taxon>
        <taxon>Bacillota</taxon>
        <taxon>Clostridia</taxon>
        <taxon>Lachnospirales</taxon>
        <taxon>Lachnospiraceae</taxon>
        <taxon>Zhenhengia</taxon>
    </lineage>
</organism>
<gene>
    <name evidence="2" type="ORF">H8718_15275</name>
</gene>
<feature type="transmembrane region" description="Helical" evidence="1">
    <location>
        <begin position="54"/>
        <end position="75"/>
    </location>
</feature>
<evidence type="ECO:0000256" key="1">
    <source>
        <dbReference type="SAM" id="Phobius"/>
    </source>
</evidence>
<keyword evidence="1" id="KW-0812">Transmembrane</keyword>
<protein>
    <submittedName>
        <fullName evidence="2">Uncharacterized protein</fullName>
    </submittedName>
</protein>
<sequence>MFEMYFICPTLFLIFSLSITEKIPTGANVDIFQIHADDISRISSENRNYLRRKVLIHFGLALIITLEISIMFCIFADTNLLLSLTLSNVLSLSIGLAAALLPLRKVANQLKKK</sequence>
<dbReference type="EMBL" id="JACRSY010000030">
    <property type="protein sequence ID" value="MBC8580879.1"/>
    <property type="molecule type" value="Genomic_DNA"/>
</dbReference>
<feature type="transmembrane region" description="Helical" evidence="1">
    <location>
        <begin position="81"/>
        <end position="103"/>
    </location>
</feature>
<proteinExistence type="predicted"/>
<dbReference type="Proteomes" id="UP000655830">
    <property type="component" value="Unassembled WGS sequence"/>
</dbReference>
<keyword evidence="3" id="KW-1185">Reference proteome</keyword>
<dbReference type="AlphaFoldDB" id="A0A926EI94"/>